<comment type="caution">
    <text evidence="13">The sequence shown here is derived from an EMBL/GenBank/DDBJ whole genome shotgun (WGS) entry which is preliminary data.</text>
</comment>
<evidence type="ECO:0000256" key="6">
    <source>
        <dbReference type="ARBA" id="ARBA00022692"/>
    </source>
</evidence>
<comment type="similarity">
    <text evidence="2 9">Belongs to the membrane fusion protein (MFP) (TC 8.A.1) family.</text>
</comment>
<reference evidence="14" key="1">
    <citation type="journal article" date="2019" name="Int. J. Syst. Evol. Microbiol.">
        <title>The Global Catalogue of Microorganisms (GCM) 10K type strain sequencing project: providing services to taxonomists for standard genome sequencing and annotation.</title>
        <authorList>
            <consortium name="The Broad Institute Genomics Platform"/>
            <consortium name="The Broad Institute Genome Sequencing Center for Infectious Disease"/>
            <person name="Wu L."/>
            <person name="Ma J."/>
        </authorList>
    </citation>
    <scope>NUCLEOTIDE SEQUENCE [LARGE SCALE GENOMIC DNA]</scope>
    <source>
        <strain evidence="14">KCTC 42443</strain>
    </source>
</reference>
<comment type="subcellular location">
    <subcellularLocation>
        <location evidence="1 9">Cell inner membrane</location>
        <topology evidence="1 9">Single-pass membrane protein</topology>
    </subcellularLocation>
</comment>
<dbReference type="InterPro" id="IPR058781">
    <property type="entry name" value="HH_AprE-like"/>
</dbReference>
<evidence type="ECO:0000259" key="12">
    <source>
        <dbReference type="Pfam" id="PF26002"/>
    </source>
</evidence>
<dbReference type="Gene3D" id="2.40.30.170">
    <property type="match status" value="1"/>
</dbReference>
<evidence type="ECO:0000256" key="5">
    <source>
        <dbReference type="ARBA" id="ARBA00022519"/>
    </source>
</evidence>
<evidence type="ECO:0000259" key="11">
    <source>
        <dbReference type="Pfam" id="PF25994"/>
    </source>
</evidence>
<dbReference type="PRINTS" id="PR01490">
    <property type="entry name" value="RTXTOXIND"/>
</dbReference>
<name>A0ABQ3JBL9_9RHOB</name>
<dbReference type="PANTHER" id="PTHR30386">
    <property type="entry name" value="MEMBRANE FUSION SUBUNIT OF EMRAB-TOLC MULTIDRUG EFFLUX PUMP"/>
    <property type="match status" value="1"/>
</dbReference>
<feature type="coiled-coil region" evidence="10">
    <location>
        <begin position="177"/>
        <end position="271"/>
    </location>
</feature>
<dbReference type="Gene3D" id="2.40.50.100">
    <property type="match status" value="1"/>
</dbReference>
<evidence type="ECO:0000313" key="13">
    <source>
        <dbReference type="EMBL" id="GHF08664.1"/>
    </source>
</evidence>
<sequence>MAMPDLSARSFTIFGFLVLAVLLAGLGLWAVTAQIAGAVVAQGMLRPAHALHVVRHSDGGVVEWIGVEEGDRVKAGDRLLTLDATRHLSRRAVLETQLAEVLARIARLKAERDGADDISFPARLHKTVRANPNLADVMRGQIRLFQSRRELTATRAAQLDKRASQIGQQKSGLTAQATALARQLDLLREDLNRQRDLLMQGLAQYPRIAALEREEAVLTGRLAELSASMAEAELRLTETQLQQSSLVAEQREQVIAELRDLQSKSAELTETLQGIDYDIRQLTLRAPVSGRVHQLTIHTPQSVLKPGQPVLDIVPQDGPLRVAARIQPRDIDQLFIGQPVTLTFPSVAQRHGADVNAHIDKISADAVTGDQTGHSYFEVEITIDPKEHAHLPPEVVLVPGMPVTAFIKTGYRSPISYLLHPLSGFFRTAMREK</sequence>
<keyword evidence="8" id="KW-0472">Membrane</keyword>
<keyword evidence="5 9" id="KW-0997">Cell inner membrane</keyword>
<keyword evidence="14" id="KW-1185">Reference proteome</keyword>
<keyword evidence="4 9" id="KW-1003">Cell membrane</keyword>
<evidence type="ECO:0000256" key="4">
    <source>
        <dbReference type="ARBA" id="ARBA00022475"/>
    </source>
</evidence>
<keyword evidence="7" id="KW-1133">Transmembrane helix</keyword>
<evidence type="ECO:0000313" key="14">
    <source>
        <dbReference type="Proteomes" id="UP000609802"/>
    </source>
</evidence>
<dbReference type="PANTHER" id="PTHR30386:SF17">
    <property type="entry name" value="ALKALINE PROTEASE SECRETION PROTEIN APRE"/>
    <property type="match status" value="1"/>
</dbReference>
<dbReference type="InterPro" id="IPR010129">
    <property type="entry name" value="T1SS_HlyD"/>
</dbReference>
<accession>A0ABQ3JBL9</accession>
<evidence type="ECO:0000256" key="2">
    <source>
        <dbReference type="ARBA" id="ARBA00009477"/>
    </source>
</evidence>
<dbReference type="InterPro" id="IPR058982">
    <property type="entry name" value="Beta-barrel_AprE"/>
</dbReference>
<evidence type="ECO:0000256" key="7">
    <source>
        <dbReference type="ARBA" id="ARBA00022989"/>
    </source>
</evidence>
<evidence type="ECO:0000256" key="8">
    <source>
        <dbReference type="ARBA" id="ARBA00023136"/>
    </source>
</evidence>
<dbReference type="Pfam" id="PF26002">
    <property type="entry name" value="Beta-barrel_AprE"/>
    <property type="match status" value="1"/>
</dbReference>
<gene>
    <name evidence="13" type="ORF">GCM10016455_31970</name>
</gene>
<dbReference type="InterPro" id="IPR050739">
    <property type="entry name" value="MFP"/>
</dbReference>
<feature type="domain" description="AprE-like beta-barrel" evidence="12">
    <location>
        <begin position="320"/>
        <end position="410"/>
    </location>
</feature>
<organism evidence="13 14">
    <name type="scientific">Aliiroseovarius zhejiangensis</name>
    <dbReference type="NCBI Taxonomy" id="1632025"/>
    <lineage>
        <taxon>Bacteria</taxon>
        <taxon>Pseudomonadati</taxon>
        <taxon>Pseudomonadota</taxon>
        <taxon>Alphaproteobacteria</taxon>
        <taxon>Rhodobacterales</taxon>
        <taxon>Paracoccaceae</taxon>
        <taxon>Aliiroseovarius</taxon>
    </lineage>
</organism>
<keyword evidence="6" id="KW-0812">Transmembrane</keyword>
<keyword evidence="3 9" id="KW-0813">Transport</keyword>
<evidence type="ECO:0000256" key="3">
    <source>
        <dbReference type="ARBA" id="ARBA00022448"/>
    </source>
</evidence>
<dbReference type="NCBIfam" id="TIGR01843">
    <property type="entry name" value="type_I_hlyD"/>
    <property type="match status" value="1"/>
</dbReference>
<dbReference type="Pfam" id="PF25994">
    <property type="entry name" value="HH_AprE"/>
    <property type="match status" value="1"/>
</dbReference>
<feature type="domain" description="AprE-like long alpha-helical hairpin" evidence="11">
    <location>
        <begin position="89"/>
        <end position="273"/>
    </location>
</feature>
<proteinExistence type="inferred from homology"/>
<keyword evidence="10" id="KW-0175">Coiled coil</keyword>
<evidence type="ECO:0000256" key="10">
    <source>
        <dbReference type="SAM" id="Coils"/>
    </source>
</evidence>
<evidence type="ECO:0000256" key="1">
    <source>
        <dbReference type="ARBA" id="ARBA00004377"/>
    </source>
</evidence>
<protein>
    <recommendedName>
        <fullName evidence="9">Membrane fusion protein (MFP) family protein</fullName>
    </recommendedName>
</protein>
<dbReference type="EMBL" id="BNCH01000011">
    <property type="protein sequence ID" value="GHF08664.1"/>
    <property type="molecule type" value="Genomic_DNA"/>
</dbReference>
<evidence type="ECO:0000256" key="9">
    <source>
        <dbReference type="RuleBase" id="RU365093"/>
    </source>
</evidence>
<dbReference type="Proteomes" id="UP000609802">
    <property type="component" value="Unassembled WGS sequence"/>
</dbReference>